<dbReference type="EMBL" id="CP095071">
    <property type="protein sequence ID" value="UOQ86323.1"/>
    <property type="molecule type" value="Genomic_DNA"/>
</dbReference>
<dbReference type="InterPro" id="IPR036249">
    <property type="entry name" value="Thioredoxin-like_sf"/>
</dbReference>
<evidence type="ECO:0000313" key="1">
    <source>
        <dbReference type="EMBL" id="UOQ86323.1"/>
    </source>
</evidence>
<keyword evidence="2" id="KW-1185">Reference proteome</keyword>
<dbReference type="Gene3D" id="3.40.30.10">
    <property type="entry name" value="Glutaredoxin"/>
    <property type="match status" value="1"/>
</dbReference>
<organism evidence="1 2">
    <name type="scientific">Gracilibacillus salinarum</name>
    <dbReference type="NCBI Taxonomy" id="2932255"/>
    <lineage>
        <taxon>Bacteria</taxon>
        <taxon>Bacillati</taxon>
        <taxon>Bacillota</taxon>
        <taxon>Bacilli</taxon>
        <taxon>Bacillales</taxon>
        <taxon>Bacillaceae</taxon>
        <taxon>Gracilibacillus</taxon>
    </lineage>
</organism>
<dbReference type="RefSeq" id="WP_244746641.1">
    <property type="nucleotide sequence ID" value="NZ_CP095071.1"/>
</dbReference>
<dbReference type="NCBIfam" id="TIGR04019">
    <property type="entry name" value="B_thiol_YtxJ"/>
    <property type="match status" value="1"/>
</dbReference>
<dbReference type="Proteomes" id="UP000831537">
    <property type="component" value="Chromosome"/>
</dbReference>
<dbReference type="Pfam" id="PF11009">
    <property type="entry name" value="BrxC"/>
    <property type="match status" value="1"/>
</dbReference>
<dbReference type="InterPro" id="IPR022551">
    <property type="entry name" value="BrxC"/>
</dbReference>
<evidence type="ECO:0000313" key="2">
    <source>
        <dbReference type="Proteomes" id="UP000831537"/>
    </source>
</evidence>
<name>A0ABY4GPK4_9BACI</name>
<proteinExistence type="predicted"/>
<protein>
    <submittedName>
        <fullName evidence="1">Bacillithiol system redox-active protein YtxJ</fullName>
    </submittedName>
</protein>
<gene>
    <name evidence="1" type="primary">ytxJ</name>
    <name evidence="1" type="ORF">MUN87_05385</name>
</gene>
<accession>A0ABY4GPK4</accession>
<reference evidence="1 2" key="1">
    <citation type="submission" date="2022-04" db="EMBL/GenBank/DDBJ databases">
        <title>Gracilibacillus sp. isolated from saltern.</title>
        <authorList>
            <person name="Won M."/>
            <person name="Lee C.-M."/>
            <person name="Woen H.-Y."/>
            <person name="Kwon S.-W."/>
        </authorList>
    </citation>
    <scope>NUCLEOTIDE SEQUENCE [LARGE SCALE GENOMIC DNA]</scope>
    <source>
        <strain evidence="1 2">SSPM10-3</strain>
    </source>
</reference>
<sequence>MEITTITSVEDFKRVTESNDDFVVFKHSITCPISDAANREFEQYSQHSNKPLFRLDVQKARELSNYIADSYQIKHESPQVISFTDQEPTWNNSHSAITVSNLKANI</sequence>
<dbReference type="SUPFAM" id="SSF52833">
    <property type="entry name" value="Thioredoxin-like"/>
    <property type="match status" value="1"/>
</dbReference>